<dbReference type="GO" id="GO:0006096">
    <property type="term" value="P:glycolytic process"/>
    <property type="evidence" value="ECO:0007669"/>
    <property type="project" value="UniProtKB-KW"/>
</dbReference>
<dbReference type="RefSeq" id="WP_271789009.1">
    <property type="nucleotide sequence ID" value="NZ_CAMXCM010000001.1"/>
</dbReference>
<evidence type="ECO:0000256" key="5">
    <source>
        <dbReference type="PIRSR" id="PIRSR038992-1"/>
    </source>
</evidence>
<dbReference type="PIRSF" id="PIRSF038992">
    <property type="entry name" value="Aldolase_Ia"/>
    <property type="match status" value="1"/>
</dbReference>
<keyword evidence="9" id="KW-1185">Reference proteome</keyword>
<evidence type="ECO:0000256" key="4">
    <source>
        <dbReference type="ARBA" id="ARBA00049653"/>
    </source>
</evidence>
<dbReference type="Pfam" id="PF01791">
    <property type="entry name" value="DeoC"/>
    <property type="match status" value="1"/>
</dbReference>
<dbReference type="SUPFAM" id="SSF51569">
    <property type="entry name" value="Aldolase"/>
    <property type="match status" value="1"/>
</dbReference>
<evidence type="ECO:0000256" key="2">
    <source>
        <dbReference type="ARBA" id="ARBA00023239"/>
    </source>
</evidence>
<name>A0A9W4TL17_9PROT</name>
<dbReference type="Proteomes" id="UP001154255">
    <property type="component" value="Unassembled WGS sequence"/>
</dbReference>
<feature type="active site" description="Proton donor" evidence="5">
    <location>
        <position position="171"/>
    </location>
</feature>
<evidence type="ECO:0000256" key="3">
    <source>
        <dbReference type="ARBA" id="ARBA00023270"/>
    </source>
</evidence>
<dbReference type="InterPro" id="IPR013785">
    <property type="entry name" value="Aldolase_TIM"/>
</dbReference>
<dbReference type="PANTHER" id="PTHR47916">
    <property type="entry name" value="FRUCTOSE-BISPHOSPHATE ALDOLASE CLASS 1"/>
    <property type="match status" value="1"/>
</dbReference>
<evidence type="ECO:0000313" key="7">
    <source>
        <dbReference type="EMBL" id="CAI3931734.1"/>
    </source>
</evidence>
<dbReference type="EC" id="4.1.2.13" evidence="1"/>
<comment type="similarity">
    <text evidence="4">Belongs to the DeoC/FbaB aldolase family. FbaB subfamily.</text>
</comment>
<dbReference type="InterPro" id="IPR041720">
    <property type="entry name" value="FbaB-like"/>
</dbReference>
<dbReference type="PANTHER" id="PTHR47916:SF4">
    <property type="entry name" value="FRUCTOSE-BISPHOSPHATE ALDOLASE CLASS 1"/>
    <property type="match status" value="1"/>
</dbReference>
<organism evidence="6 8">
    <name type="scientific">Commensalibacter communis</name>
    <dbReference type="NCBI Taxonomy" id="2972786"/>
    <lineage>
        <taxon>Bacteria</taxon>
        <taxon>Pseudomonadati</taxon>
        <taxon>Pseudomonadota</taxon>
        <taxon>Alphaproteobacteria</taxon>
        <taxon>Acetobacterales</taxon>
        <taxon>Acetobacteraceae</taxon>
    </lineage>
</organism>
<sequence>MKLTPEVKRILDNYETDSAATKANLARLLMHGKLGGTGKLLILPVDQGMEHGPARSFAANPAAYDPHYHYKMAIDAGLSAYAAPLGALECGAVSYGNQIPTILKLNNANSLSDIKNQAITGSVQEAARLGCVGIGYTIYPGSDYCYEQMDFLQELIREAKAAGLISVVWSYPRGGPFLDKAGETAVDICAYAAHIAAQMGAHIIKVKPPSDHLCLPAAKKVYEDQKIDISTLAKRAEHIMQSSFAGRRLVLFSGGEQTNDETLYNTFQSLKDGGATGAIIGRNTFQRKREDALAMLEKIVNIFKG</sequence>
<evidence type="ECO:0000313" key="8">
    <source>
        <dbReference type="Proteomes" id="UP001154255"/>
    </source>
</evidence>
<comment type="caution">
    <text evidence="6">The sequence shown here is derived from an EMBL/GenBank/DDBJ whole genome shotgun (WGS) entry which is preliminary data.</text>
</comment>
<dbReference type="AlphaFoldDB" id="A0A9W4TL17"/>
<accession>A0A9W4TL17</accession>
<dbReference type="EMBL" id="CAMXCM010000001">
    <property type="protein sequence ID" value="CAI3929225.1"/>
    <property type="molecule type" value="Genomic_DNA"/>
</dbReference>
<evidence type="ECO:0000313" key="6">
    <source>
        <dbReference type="EMBL" id="CAI3929225.1"/>
    </source>
</evidence>
<dbReference type="GO" id="GO:0004332">
    <property type="term" value="F:fructose-bisphosphate aldolase activity"/>
    <property type="evidence" value="ECO:0007669"/>
    <property type="project" value="UniProtKB-EC"/>
</dbReference>
<dbReference type="InterPro" id="IPR002915">
    <property type="entry name" value="DeoC/FbaB/LacD_aldolase"/>
</dbReference>
<gene>
    <name evidence="7" type="ORF">R53529_LOCUS567</name>
    <name evidence="6" type="ORF">R53530_LOCUS534</name>
</gene>
<dbReference type="InterPro" id="IPR050456">
    <property type="entry name" value="DeoC/FbaB_aldolase"/>
</dbReference>
<keyword evidence="3" id="KW-0704">Schiff base</keyword>
<evidence type="ECO:0000256" key="1">
    <source>
        <dbReference type="ARBA" id="ARBA00013068"/>
    </source>
</evidence>
<keyword evidence="2" id="KW-0456">Lyase</keyword>
<proteinExistence type="inferred from homology"/>
<reference evidence="6" key="1">
    <citation type="submission" date="2022-10" db="EMBL/GenBank/DDBJ databases">
        <authorList>
            <person name="Botero Cardona J."/>
        </authorList>
    </citation>
    <scope>NUCLEOTIDE SEQUENCE</scope>
    <source>
        <strain evidence="6">LMG 31819</strain>
        <strain evidence="7">R-53529</strain>
    </source>
</reference>
<dbReference type="SMART" id="SM01133">
    <property type="entry name" value="DeoC"/>
    <property type="match status" value="1"/>
</dbReference>
<protein>
    <recommendedName>
        <fullName evidence="1">fructose-bisphosphate aldolase</fullName>
        <ecNumber evidence="1">4.1.2.13</ecNumber>
    </recommendedName>
</protein>
<evidence type="ECO:0000313" key="9">
    <source>
        <dbReference type="Proteomes" id="UP001154259"/>
    </source>
</evidence>
<dbReference type="NCBIfam" id="NF006704">
    <property type="entry name" value="PRK09250.1-1"/>
    <property type="match status" value="1"/>
</dbReference>
<dbReference type="Proteomes" id="UP001154259">
    <property type="component" value="Unassembled WGS sequence"/>
</dbReference>
<dbReference type="Gene3D" id="3.20.20.70">
    <property type="entry name" value="Aldolase class I"/>
    <property type="match status" value="1"/>
</dbReference>
<dbReference type="EMBL" id="CAMXCS010000001">
    <property type="protein sequence ID" value="CAI3931734.1"/>
    <property type="molecule type" value="Genomic_DNA"/>
</dbReference>
<feature type="active site" description="Schiff-base intermediate with dihydroxyacetone-P" evidence="5">
    <location>
        <position position="205"/>
    </location>
</feature>